<protein>
    <submittedName>
        <fullName evidence="1">Uncharacterized protein</fullName>
    </submittedName>
</protein>
<sequence length="129" mass="14633">MFILQQVMATVRIGLKQVSNGNNSPSLTILQAKKEKSDAKKRLVPVTISSCDKENRETQAKVEIESAFTQTDVLAIKDEQPITEEDLLCDEPSSSYWRGMAEKFEKEIDKELENSFNVGFVYVTALHQY</sequence>
<keyword evidence="2" id="KW-1185">Reference proteome</keyword>
<reference evidence="2" key="1">
    <citation type="journal article" date="2015" name="Nat. Genet.">
        <title>The genome and transcriptome of the zoonotic hookworm Ancylostoma ceylanicum identify infection-specific gene families.</title>
        <authorList>
            <person name="Schwarz E.M."/>
            <person name="Hu Y."/>
            <person name="Antoshechkin I."/>
            <person name="Miller M.M."/>
            <person name="Sternberg P.W."/>
            <person name="Aroian R.V."/>
        </authorList>
    </citation>
    <scope>NUCLEOTIDE SEQUENCE</scope>
    <source>
        <strain evidence="2">HY135</strain>
    </source>
</reference>
<evidence type="ECO:0000313" key="2">
    <source>
        <dbReference type="Proteomes" id="UP000024635"/>
    </source>
</evidence>
<gene>
    <name evidence="1" type="primary">Acey_s0005.g2516</name>
    <name evidence="1" type="ORF">Y032_0005g2516</name>
</gene>
<dbReference type="AlphaFoldDB" id="A0A016VT39"/>
<name>A0A016VT39_9BILA</name>
<accession>A0A016VT39</accession>
<dbReference type="Proteomes" id="UP000024635">
    <property type="component" value="Unassembled WGS sequence"/>
</dbReference>
<organism evidence="1 2">
    <name type="scientific">Ancylostoma ceylanicum</name>
    <dbReference type="NCBI Taxonomy" id="53326"/>
    <lineage>
        <taxon>Eukaryota</taxon>
        <taxon>Metazoa</taxon>
        <taxon>Ecdysozoa</taxon>
        <taxon>Nematoda</taxon>
        <taxon>Chromadorea</taxon>
        <taxon>Rhabditida</taxon>
        <taxon>Rhabditina</taxon>
        <taxon>Rhabditomorpha</taxon>
        <taxon>Strongyloidea</taxon>
        <taxon>Ancylostomatidae</taxon>
        <taxon>Ancylostomatinae</taxon>
        <taxon>Ancylostoma</taxon>
    </lineage>
</organism>
<comment type="caution">
    <text evidence="1">The sequence shown here is derived from an EMBL/GenBank/DDBJ whole genome shotgun (WGS) entry which is preliminary data.</text>
</comment>
<evidence type="ECO:0000313" key="1">
    <source>
        <dbReference type="EMBL" id="EYC30217.1"/>
    </source>
</evidence>
<dbReference type="OrthoDB" id="10043826at2759"/>
<proteinExistence type="predicted"/>
<dbReference type="EMBL" id="JARK01001341">
    <property type="protein sequence ID" value="EYC30217.1"/>
    <property type="molecule type" value="Genomic_DNA"/>
</dbReference>